<dbReference type="GO" id="GO:0030975">
    <property type="term" value="F:thiamine binding"/>
    <property type="evidence" value="ECO:0007669"/>
    <property type="project" value="InterPro"/>
</dbReference>
<dbReference type="SMART" id="SM00983">
    <property type="entry name" value="TPK_B1_binding"/>
    <property type="match status" value="1"/>
</dbReference>
<reference evidence="7" key="2">
    <citation type="submission" date="2020-09" db="EMBL/GenBank/DDBJ databases">
        <authorList>
            <person name="Sun Q."/>
            <person name="Ohkuma M."/>
        </authorList>
    </citation>
    <scope>NUCLEOTIDE SEQUENCE</scope>
    <source>
        <strain evidence="7">JCM 17251</strain>
    </source>
</reference>
<accession>A0A917XQW3</accession>
<dbReference type="InterPro" id="IPR006282">
    <property type="entry name" value="Thi_PPkinase"/>
</dbReference>
<dbReference type="PANTHER" id="PTHR41299">
    <property type="entry name" value="THIAMINE PYROPHOSPHOKINASE"/>
    <property type="match status" value="1"/>
</dbReference>
<dbReference type="InterPro" id="IPR007373">
    <property type="entry name" value="Thiamin_PyroPKinase_B1-bd"/>
</dbReference>
<keyword evidence="4" id="KW-0067">ATP-binding</keyword>
<dbReference type="CDD" id="cd07995">
    <property type="entry name" value="TPK"/>
    <property type="match status" value="1"/>
</dbReference>
<dbReference type="PANTHER" id="PTHR41299:SF1">
    <property type="entry name" value="THIAMINE PYROPHOSPHOKINASE"/>
    <property type="match status" value="1"/>
</dbReference>
<dbReference type="RefSeq" id="WP_188855683.1">
    <property type="nucleotide sequence ID" value="NZ_BMOS01000001.1"/>
</dbReference>
<dbReference type="InterPro" id="IPR036759">
    <property type="entry name" value="TPK_catalytic_sf"/>
</dbReference>
<reference evidence="7" key="1">
    <citation type="journal article" date="2014" name="Int. J. Syst. Evol. Microbiol.">
        <title>Complete genome sequence of Corynebacterium casei LMG S-19264T (=DSM 44701T), isolated from a smear-ripened cheese.</title>
        <authorList>
            <consortium name="US DOE Joint Genome Institute (JGI-PGF)"/>
            <person name="Walter F."/>
            <person name="Albersmeier A."/>
            <person name="Kalinowski J."/>
            <person name="Ruckert C."/>
        </authorList>
    </citation>
    <scope>NUCLEOTIDE SEQUENCE</scope>
    <source>
        <strain evidence="7">JCM 17251</strain>
    </source>
</reference>
<proteinExistence type="predicted"/>
<dbReference type="Gene3D" id="3.40.50.10240">
    <property type="entry name" value="Thiamin pyrophosphokinase, catalytic domain"/>
    <property type="match status" value="1"/>
</dbReference>
<evidence type="ECO:0000256" key="3">
    <source>
        <dbReference type="ARBA" id="ARBA00022777"/>
    </source>
</evidence>
<dbReference type="AlphaFoldDB" id="A0A917XQW3"/>
<protein>
    <recommendedName>
        <fullName evidence="5">Thiamine diphosphokinase</fullName>
        <ecNumber evidence="5">2.7.6.2</ecNumber>
    </recommendedName>
</protein>
<sequence length="217" mass="24292">MNHLTIGIVGSGPGEALPDLTIYKHTVDLWIGADRGALHILRSGLEIHDAVGDFDSVTAEEMELIREKVSNFNKLPSEKDETDLELALNKAFQLQPATILLFGVTAGRKDHELINIQLLYRILEKGIIGKIIDRQNQLVLTKPGTHTIERDPDYPYVSFVPFSEVVEGITLNGFYYPLENETITWGSTLCISNELSHESGNFSYRRGILLLIKSRDS</sequence>
<dbReference type="SUPFAM" id="SSF63862">
    <property type="entry name" value="Thiamin pyrophosphokinase, substrate-binding domain"/>
    <property type="match status" value="1"/>
</dbReference>
<organism evidence="7 8">
    <name type="scientific">Oceanobacillus indicireducens</name>
    <dbReference type="NCBI Taxonomy" id="1004261"/>
    <lineage>
        <taxon>Bacteria</taxon>
        <taxon>Bacillati</taxon>
        <taxon>Bacillota</taxon>
        <taxon>Bacilli</taxon>
        <taxon>Bacillales</taxon>
        <taxon>Bacillaceae</taxon>
        <taxon>Oceanobacillus</taxon>
    </lineage>
</organism>
<dbReference type="InterPro" id="IPR007371">
    <property type="entry name" value="TPK_catalytic"/>
</dbReference>
<evidence type="ECO:0000256" key="5">
    <source>
        <dbReference type="NCBIfam" id="TIGR01378"/>
    </source>
</evidence>
<keyword evidence="1" id="KW-0808">Transferase</keyword>
<gene>
    <name evidence="7" type="ORF">GCM10007971_02130</name>
</gene>
<dbReference type="GO" id="GO:0006772">
    <property type="term" value="P:thiamine metabolic process"/>
    <property type="evidence" value="ECO:0007669"/>
    <property type="project" value="UniProtKB-UniRule"/>
</dbReference>
<dbReference type="InterPro" id="IPR053149">
    <property type="entry name" value="TPK"/>
</dbReference>
<dbReference type="InterPro" id="IPR036371">
    <property type="entry name" value="TPK_B1-bd_sf"/>
</dbReference>
<dbReference type="Proteomes" id="UP000624041">
    <property type="component" value="Unassembled WGS sequence"/>
</dbReference>
<evidence type="ECO:0000313" key="7">
    <source>
        <dbReference type="EMBL" id="GGN49498.1"/>
    </source>
</evidence>
<dbReference type="GO" id="GO:0009229">
    <property type="term" value="P:thiamine diphosphate biosynthetic process"/>
    <property type="evidence" value="ECO:0007669"/>
    <property type="project" value="InterPro"/>
</dbReference>
<dbReference type="Pfam" id="PF04263">
    <property type="entry name" value="TPK_catalytic"/>
    <property type="match status" value="1"/>
</dbReference>
<dbReference type="GO" id="GO:0005524">
    <property type="term" value="F:ATP binding"/>
    <property type="evidence" value="ECO:0007669"/>
    <property type="project" value="UniProtKB-KW"/>
</dbReference>
<evidence type="ECO:0000259" key="6">
    <source>
        <dbReference type="SMART" id="SM00983"/>
    </source>
</evidence>
<feature type="domain" description="Thiamin pyrophosphokinase thiamin-binding" evidence="6">
    <location>
        <begin position="144"/>
        <end position="210"/>
    </location>
</feature>
<dbReference type="NCBIfam" id="TIGR01378">
    <property type="entry name" value="thi_PPkinase"/>
    <property type="match status" value="1"/>
</dbReference>
<evidence type="ECO:0000313" key="8">
    <source>
        <dbReference type="Proteomes" id="UP000624041"/>
    </source>
</evidence>
<dbReference type="Pfam" id="PF04265">
    <property type="entry name" value="TPK_B1_binding"/>
    <property type="match status" value="1"/>
</dbReference>
<keyword evidence="3" id="KW-0418">Kinase</keyword>
<comment type="caution">
    <text evidence="7">The sequence shown here is derived from an EMBL/GenBank/DDBJ whole genome shotgun (WGS) entry which is preliminary data.</text>
</comment>
<evidence type="ECO:0000256" key="2">
    <source>
        <dbReference type="ARBA" id="ARBA00022741"/>
    </source>
</evidence>
<dbReference type="GO" id="GO:0016301">
    <property type="term" value="F:kinase activity"/>
    <property type="evidence" value="ECO:0007669"/>
    <property type="project" value="UniProtKB-KW"/>
</dbReference>
<dbReference type="EC" id="2.7.6.2" evidence="5"/>
<keyword evidence="8" id="KW-1185">Reference proteome</keyword>
<evidence type="ECO:0000256" key="4">
    <source>
        <dbReference type="ARBA" id="ARBA00022840"/>
    </source>
</evidence>
<dbReference type="GO" id="GO:0004788">
    <property type="term" value="F:thiamine diphosphokinase activity"/>
    <property type="evidence" value="ECO:0007669"/>
    <property type="project" value="UniProtKB-UniRule"/>
</dbReference>
<dbReference type="SUPFAM" id="SSF63999">
    <property type="entry name" value="Thiamin pyrophosphokinase, catalytic domain"/>
    <property type="match status" value="1"/>
</dbReference>
<dbReference type="EMBL" id="BMOS01000001">
    <property type="protein sequence ID" value="GGN49498.1"/>
    <property type="molecule type" value="Genomic_DNA"/>
</dbReference>
<name>A0A917XQW3_9BACI</name>
<evidence type="ECO:0000256" key="1">
    <source>
        <dbReference type="ARBA" id="ARBA00022679"/>
    </source>
</evidence>
<keyword evidence="2" id="KW-0547">Nucleotide-binding</keyword>